<keyword evidence="1" id="KW-0472">Membrane</keyword>
<dbReference type="AlphaFoldDB" id="A0A505HXJ4"/>
<evidence type="ECO:0000313" key="1">
    <source>
        <dbReference type="EMBL" id="TPR05686.1"/>
    </source>
</evidence>
<keyword evidence="1" id="KW-0812">Transmembrane</keyword>
<protein>
    <submittedName>
        <fullName evidence="1">Ferric reductase like transmembrane component family protein</fullName>
    </submittedName>
</protein>
<reference evidence="2" key="1">
    <citation type="submission" date="2018-10" db="EMBL/GenBank/DDBJ databases">
        <title>FDA dAtabase for Regulatory Grade micrObial Sequences (FDA-ARGOS): Supporting development and validation of Infectious Disease Dx tests.</title>
        <authorList>
            <person name="Kerrigan L."/>
            <person name="Tallon L."/>
            <person name="Sadzewicz L."/>
            <person name="Sengamalay N."/>
            <person name="Ott S."/>
            <person name="Godinez A."/>
            <person name="Nagaraj S."/>
            <person name="Vavikolanu K."/>
            <person name="Nadendla S."/>
            <person name="George J."/>
            <person name="Sichtig H."/>
        </authorList>
    </citation>
    <scope>NUCLEOTIDE SEQUENCE [LARGE SCALE GENOMIC DNA]</scope>
    <source>
        <strain evidence="2">FDAARGOS_311</strain>
    </source>
</reference>
<organism evidence="1 2">
    <name type="scientific">Aspergillus niger</name>
    <dbReference type="NCBI Taxonomy" id="5061"/>
    <lineage>
        <taxon>Eukaryota</taxon>
        <taxon>Fungi</taxon>
        <taxon>Dikarya</taxon>
        <taxon>Ascomycota</taxon>
        <taxon>Pezizomycotina</taxon>
        <taxon>Eurotiomycetes</taxon>
        <taxon>Eurotiomycetidae</taxon>
        <taxon>Eurotiales</taxon>
        <taxon>Aspergillaceae</taxon>
        <taxon>Aspergillus</taxon>
        <taxon>Aspergillus subgen. Circumdati</taxon>
    </lineage>
</organism>
<dbReference type="EMBL" id="NKJJ02000011">
    <property type="protein sequence ID" value="TPR05686.1"/>
    <property type="molecule type" value="Genomic_DNA"/>
</dbReference>
<proteinExistence type="predicted"/>
<name>A0A505HXJ4_ASPNG</name>
<comment type="caution">
    <text evidence="1">The sequence shown here is derived from an EMBL/GenBank/DDBJ whole genome shotgun (WGS) entry which is preliminary data.</text>
</comment>
<evidence type="ECO:0000313" key="2">
    <source>
        <dbReference type="Proteomes" id="UP000197666"/>
    </source>
</evidence>
<sequence>MLYRWNKTHKSEVLILLEDRRAPDTFVPHGCNAYYAEKWIEVTAVVIKIERIIHLGDQLTCPLKDLGVRLRIQDTDLKHLCTMSVTDSYRVQDLEFDSLLFEIPW</sequence>
<accession>A0A505HXJ4</accession>
<gene>
    <name evidence="1" type="ORF">CAN33_0010700</name>
</gene>
<dbReference type="Proteomes" id="UP000197666">
    <property type="component" value="Unassembled WGS sequence"/>
</dbReference>